<dbReference type="EMBL" id="HBIN01019193">
    <property type="protein sequence ID" value="CAE0444592.1"/>
    <property type="molecule type" value="Transcribed_RNA"/>
</dbReference>
<dbReference type="AlphaFoldDB" id="A0A7S3V132"/>
<dbReference type="Pfam" id="PF01370">
    <property type="entry name" value="Epimerase"/>
    <property type="match status" value="1"/>
</dbReference>
<keyword evidence="2" id="KW-0520">NAD</keyword>
<feature type="domain" description="NAD-dependent epimerase/dehydratase" evidence="3">
    <location>
        <begin position="10"/>
        <end position="249"/>
    </location>
</feature>
<organism evidence="4">
    <name type="scientific">Aplanochytrium stocchinoi</name>
    <dbReference type="NCBI Taxonomy" id="215587"/>
    <lineage>
        <taxon>Eukaryota</taxon>
        <taxon>Sar</taxon>
        <taxon>Stramenopiles</taxon>
        <taxon>Bigyra</taxon>
        <taxon>Labyrinthulomycetes</taxon>
        <taxon>Thraustochytrida</taxon>
        <taxon>Thraustochytriidae</taxon>
        <taxon>Aplanochytrium</taxon>
    </lineage>
</organism>
<proteinExistence type="inferred from homology"/>
<comment type="similarity">
    <text evidence="1">Belongs to the NAD(P)-dependent epimerase/dehydratase family.</text>
</comment>
<dbReference type="InterPro" id="IPR001509">
    <property type="entry name" value="Epimerase_deHydtase"/>
</dbReference>
<accession>A0A7S3V132</accession>
<dbReference type="PANTHER" id="PTHR43574">
    <property type="entry name" value="EPIMERASE-RELATED"/>
    <property type="match status" value="1"/>
</dbReference>
<evidence type="ECO:0000256" key="2">
    <source>
        <dbReference type="ARBA" id="ARBA00023027"/>
    </source>
</evidence>
<evidence type="ECO:0000256" key="1">
    <source>
        <dbReference type="ARBA" id="ARBA00007637"/>
    </source>
</evidence>
<evidence type="ECO:0000313" key="4">
    <source>
        <dbReference type="EMBL" id="CAE0444592.1"/>
    </source>
</evidence>
<dbReference type="InterPro" id="IPR036291">
    <property type="entry name" value="NAD(P)-bd_dom_sf"/>
</dbReference>
<sequence>MGVEEQIKVAVCGAGGFIGAHLAKRLKEMGRYVVAVDWKKQEFFENEEFCDEFLLLDLRTLSNAIKATEGCQEVYNLAADMGGMGFIQSNHSVLFYNNTMISFNVCEAARRNGAKAMFYASSACVYNESKQETEDNPGLKESDAWPAQPQDAYGLEKLCSEELYMHYGRDFDIKARVARFHNVYGPHGTWCGGREKVPAAFIRKALTSKTEFEIWGNGKQTRSFCYIDDCVEGILRLMDSDYEKPINLGSDFMISMNDLADLAIKLAGKDGKLAHKHVPGPEGVRGRNSDNTLIKQVLGWAPSITLEDGFERTMKWIQTQIDAKKEAGVEEDYSTSKVVVQTTESLDALS</sequence>
<name>A0A7S3V132_9STRA</name>
<evidence type="ECO:0000259" key="3">
    <source>
        <dbReference type="Pfam" id="PF01370"/>
    </source>
</evidence>
<dbReference type="SUPFAM" id="SSF51735">
    <property type="entry name" value="NAD(P)-binding Rossmann-fold domains"/>
    <property type="match status" value="1"/>
</dbReference>
<dbReference type="Gene3D" id="3.40.50.720">
    <property type="entry name" value="NAD(P)-binding Rossmann-like Domain"/>
    <property type="match status" value="1"/>
</dbReference>
<reference evidence="4" key="1">
    <citation type="submission" date="2021-01" db="EMBL/GenBank/DDBJ databases">
        <authorList>
            <person name="Corre E."/>
            <person name="Pelletier E."/>
            <person name="Niang G."/>
            <person name="Scheremetjew M."/>
            <person name="Finn R."/>
            <person name="Kale V."/>
            <person name="Holt S."/>
            <person name="Cochrane G."/>
            <person name="Meng A."/>
            <person name="Brown T."/>
            <person name="Cohen L."/>
        </authorList>
    </citation>
    <scope>NUCLEOTIDE SEQUENCE</scope>
    <source>
        <strain evidence="4">GSBS06</strain>
    </source>
</reference>
<gene>
    <name evidence="4" type="ORF">ASTO00021_LOCUS14640</name>
</gene>
<dbReference type="Gene3D" id="3.90.25.10">
    <property type="entry name" value="UDP-galactose 4-epimerase, domain 1"/>
    <property type="match status" value="1"/>
</dbReference>
<protein>
    <recommendedName>
        <fullName evidence="3">NAD-dependent epimerase/dehydratase domain-containing protein</fullName>
    </recommendedName>
</protein>